<dbReference type="Proteomes" id="UP000663833">
    <property type="component" value="Unassembled WGS sequence"/>
</dbReference>
<evidence type="ECO:0000313" key="3">
    <source>
        <dbReference type="EMBL" id="CAF4213234.1"/>
    </source>
</evidence>
<reference evidence="1" key="1">
    <citation type="submission" date="2021-02" db="EMBL/GenBank/DDBJ databases">
        <authorList>
            <person name="Nowell W R."/>
        </authorList>
    </citation>
    <scope>NUCLEOTIDE SEQUENCE</scope>
</reference>
<proteinExistence type="predicted"/>
<evidence type="ECO:0000313" key="1">
    <source>
        <dbReference type="EMBL" id="CAF3260674.1"/>
    </source>
</evidence>
<dbReference type="Proteomes" id="UP000663851">
    <property type="component" value="Unassembled WGS sequence"/>
</dbReference>
<name>A0A817RV81_9BILA</name>
<gene>
    <name evidence="2" type="ORF">FME351_LOCUS24205</name>
    <name evidence="4" type="ORF">HFQ381_LOCUS9907</name>
    <name evidence="1" type="ORF">LUA448_LOCUS5378</name>
    <name evidence="3" type="ORF">TSG867_LOCUS824</name>
</gene>
<dbReference type="PANTHER" id="PTHR38075:SF1">
    <property type="entry name" value="DUF4139 DOMAIN-CONTAINING PROTEIN"/>
    <property type="match status" value="1"/>
</dbReference>
<dbReference type="EMBL" id="CAJOBQ010000017">
    <property type="protein sequence ID" value="CAF4213234.1"/>
    <property type="molecule type" value="Genomic_DNA"/>
</dbReference>
<dbReference type="Proteomes" id="UP000663862">
    <property type="component" value="Unassembled WGS sequence"/>
</dbReference>
<comment type="caution">
    <text evidence="1">The sequence shown here is derived from an EMBL/GenBank/DDBJ whole genome shotgun (WGS) entry which is preliminary data.</text>
</comment>
<dbReference type="AlphaFoldDB" id="A0A817RV81"/>
<organism evidence="1 5">
    <name type="scientific">Rotaria socialis</name>
    <dbReference type="NCBI Taxonomy" id="392032"/>
    <lineage>
        <taxon>Eukaryota</taxon>
        <taxon>Metazoa</taxon>
        <taxon>Spiralia</taxon>
        <taxon>Gnathifera</taxon>
        <taxon>Rotifera</taxon>
        <taxon>Eurotatoria</taxon>
        <taxon>Bdelloidea</taxon>
        <taxon>Philodinida</taxon>
        <taxon>Philodinidae</taxon>
        <taxon>Rotaria</taxon>
    </lineage>
</organism>
<dbReference type="Proteomes" id="UP000663869">
    <property type="component" value="Unassembled WGS sequence"/>
</dbReference>
<dbReference type="EMBL" id="CAJOBO010000531">
    <property type="protein sequence ID" value="CAF4242044.1"/>
    <property type="molecule type" value="Genomic_DNA"/>
</dbReference>
<evidence type="ECO:0000313" key="4">
    <source>
        <dbReference type="EMBL" id="CAF4242044.1"/>
    </source>
</evidence>
<dbReference type="PANTHER" id="PTHR38075">
    <property type="entry name" value="DUF4139 DOMAIN-CONTAINING PROTEIN"/>
    <property type="match status" value="1"/>
</dbReference>
<accession>A0A817RV81</accession>
<evidence type="ECO:0000313" key="2">
    <source>
        <dbReference type="EMBL" id="CAF3645559.1"/>
    </source>
</evidence>
<sequence length="573" mass="64366">MFLSQAPIINRYNFISKFFRGPGNSTGKSKLLYRLVGETSILDLAAKNRHYFSIGEHADKIYQENEALVTSYYFNVTTSVYGIRQSLAYSTHEISLLLKNGKNRLVKIEHHQYLQAVDTLSINGFLLDKKKSVSTGDLRALTIVKIYSNLAEIIQPLGKLPLEFSTDDWNDIRADSVTLVGSNLTITQQTITEKKKSLNNAQVYVRAPSSSSTKTEFIKATLVDEKRNLVKIIDKDVSKDPIFFTAQSDHIVYENDPPQTKYYVNFTYDTTDAVYLSYLRSNLNWKTRYQLNLFEESKPVTLISMADIRNDGESKIDIENAELLGGDINLQMHATHRFQYAQVAYSSASFDAASGPAGPAGSTNKLSVGQGEEVAGLYVFTINQPFSIEAKTNYLVPMFRPRVTVERYNSISKYFTVAGNSTGKGERSYRLVSDRFLSGGNCVIREFDRLVGETTLPDIAAKSKHDFSIGQDADIVYKENVVLISTFSSNISTSIYGARQTRTQSTYDINLTLKNYKKNRPAKVEYQQQFTGQTVKLFKPNAVFTQDGSTVKATFTLAADEEKSVTYKIEVVN</sequence>
<protein>
    <submittedName>
        <fullName evidence="1">Uncharacterized protein</fullName>
    </submittedName>
</protein>
<dbReference type="EMBL" id="CAJNYU010003187">
    <property type="protein sequence ID" value="CAF3645559.1"/>
    <property type="molecule type" value="Genomic_DNA"/>
</dbReference>
<dbReference type="EMBL" id="CAJNYD010000449">
    <property type="protein sequence ID" value="CAF3260674.1"/>
    <property type="molecule type" value="Genomic_DNA"/>
</dbReference>
<evidence type="ECO:0000313" key="5">
    <source>
        <dbReference type="Proteomes" id="UP000663833"/>
    </source>
</evidence>